<evidence type="ECO:0000313" key="2">
    <source>
        <dbReference type="EMBL" id="ART30275.1"/>
    </source>
</evidence>
<proteinExistence type="predicted"/>
<organism evidence="2">
    <name type="scientific">Utricularia reniformis</name>
    <dbReference type="NCBI Taxonomy" id="192314"/>
    <lineage>
        <taxon>Eukaryota</taxon>
        <taxon>Viridiplantae</taxon>
        <taxon>Streptophyta</taxon>
        <taxon>Embryophyta</taxon>
        <taxon>Tracheophyta</taxon>
        <taxon>Spermatophyta</taxon>
        <taxon>Magnoliopsida</taxon>
        <taxon>eudicotyledons</taxon>
        <taxon>Gunneridae</taxon>
        <taxon>Pentapetalae</taxon>
        <taxon>asterids</taxon>
        <taxon>lamiids</taxon>
        <taxon>Lamiales</taxon>
        <taxon>Lentibulariaceae</taxon>
        <taxon>Utricularia</taxon>
    </lineage>
</organism>
<name>A0A1Y0AYP7_9LAMI</name>
<dbReference type="AlphaFoldDB" id="A0A1Y0AYP7"/>
<protein>
    <submittedName>
        <fullName evidence="2">Uncharacterized protein</fullName>
    </submittedName>
</protein>
<geneLocation type="mitochondrion" evidence="2"/>
<feature type="region of interest" description="Disordered" evidence="1">
    <location>
        <begin position="15"/>
        <end position="34"/>
    </location>
</feature>
<feature type="compositionally biased region" description="Basic and acidic residues" evidence="1">
    <location>
        <begin position="19"/>
        <end position="28"/>
    </location>
</feature>
<reference evidence="2" key="1">
    <citation type="submission" date="2017-03" db="EMBL/GenBank/DDBJ databases">
        <title>The mitochondrial genome of the carnivorous plant Utricularia reniformis (Lentibulariaceae): structure, comparative analysis and evolutionary landmarks.</title>
        <authorList>
            <person name="Silva S.R."/>
            <person name="Alvarenga D.O."/>
            <person name="Michael T.P."/>
            <person name="Miranda V.F.O."/>
            <person name="Varani A.M."/>
        </authorList>
    </citation>
    <scope>NUCLEOTIDE SEQUENCE</scope>
</reference>
<dbReference type="EMBL" id="KY774314">
    <property type="protein sequence ID" value="ART30275.1"/>
    <property type="molecule type" value="Genomic_DNA"/>
</dbReference>
<sequence>MQSFPSFANSLLAPPTLSRDLDNGEKKTSARHRLSGSTSLRPRLSVWRVEFIVSRISSFLPWRFLYQIDPNYQCAQDVPPLIPVGLCCRVARMDGMKMRPFESKVSNNIHSFFFFFASPSNRLVTVFVLCRQCGESCAFDLRGRVSCCGTGEKMLAAR</sequence>
<gene>
    <name evidence="2" type="ORF">AEK19_MT0354</name>
</gene>
<evidence type="ECO:0000256" key="1">
    <source>
        <dbReference type="SAM" id="MobiDB-lite"/>
    </source>
</evidence>
<keyword evidence="2" id="KW-0496">Mitochondrion</keyword>
<accession>A0A1Y0AYP7</accession>